<dbReference type="GO" id="GO:0032991">
    <property type="term" value="C:protein-containing complex"/>
    <property type="evidence" value="ECO:0007669"/>
    <property type="project" value="UniProtKB-ARBA"/>
</dbReference>
<keyword evidence="5" id="KW-1185">Reference proteome</keyword>
<dbReference type="SMART" id="SM00320">
    <property type="entry name" value="WD40"/>
    <property type="match status" value="6"/>
</dbReference>
<dbReference type="InterPro" id="IPR036322">
    <property type="entry name" value="WD40_repeat_dom_sf"/>
</dbReference>
<dbReference type="Gene3D" id="2.130.10.10">
    <property type="entry name" value="YVTN repeat-like/Quinoprotein amine dehydrogenase"/>
    <property type="match status" value="2"/>
</dbReference>
<gene>
    <name evidence="4" type="ORF">Malapachy_3880</name>
</gene>
<keyword evidence="2" id="KW-0677">Repeat</keyword>
<dbReference type="PROSITE" id="PS50294">
    <property type="entry name" value="WD_REPEATS_REGION"/>
    <property type="match status" value="1"/>
</dbReference>
<dbReference type="InterPro" id="IPR015943">
    <property type="entry name" value="WD40/YVTN_repeat-like_dom_sf"/>
</dbReference>
<proteinExistence type="predicted"/>
<reference evidence="4 5" key="1">
    <citation type="submission" date="2015-07" db="EMBL/GenBank/DDBJ databases">
        <title>Draft Genome Sequence of Malassezia furfur CBS1878 and Malassezia pachydermatis CBS1879.</title>
        <authorList>
            <person name="Triana S."/>
            <person name="Ohm R."/>
            <person name="Gonzalez A."/>
            <person name="DeCock H."/>
            <person name="Restrepo S."/>
            <person name="Celis A."/>
        </authorList>
    </citation>
    <scope>NUCLEOTIDE SEQUENCE [LARGE SCALE GENOMIC DNA]</scope>
    <source>
        <strain evidence="4 5">CBS 1879</strain>
    </source>
</reference>
<dbReference type="InterPro" id="IPR019775">
    <property type="entry name" value="WD40_repeat_CS"/>
</dbReference>
<feature type="repeat" description="WD" evidence="3">
    <location>
        <begin position="52"/>
        <end position="84"/>
    </location>
</feature>
<dbReference type="GeneID" id="28730215"/>
<sequence length="349" mass="37499">MSLQYLEDCEVKGGEDAIWTSAWTKHGVVVGRASGRVDVIDVTEAQISQANSDTHTLGIVSMSPSVNDDLLLTSSMDGSVALWQWSDRALSRLARREHVRDVQVDGVAFNVDVWASALHPLGTNFAVAGEGAHVYLLSTDMATFGEGIRRLPVDDVEPNSYALSLAFNHEGDLLAMGTNTGTVYVWHVEEGTLLARIADHAEPIRTLSFSLPSSMYSDHLYVGSDDRTTTVHDVRAIRAKEATSAVTALQGHKGWILRVQAGGDGRVVATSSSDGMVRLWDIGASPVQCVMTVAQTTPIWTVSWRPEAAQASNDATATQLVVPGSQFVTGSDDGTMRLYRNAGAQAQNS</sequence>
<evidence type="ECO:0000256" key="3">
    <source>
        <dbReference type="PROSITE-ProRule" id="PRU00221"/>
    </source>
</evidence>
<dbReference type="PANTHER" id="PTHR44090:SF1">
    <property type="entry name" value="SUPERKILLER COMPLEX PROTEIN 8"/>
    <property type="match status" value="1"/>
</dbReference>
<evidence type="ECO:0000313" key="4">
    <source>
        <dbReference type="EMBL" id="KOS14149.1"/>
    </source>
</evidence>
<dbReference type="Proteomes" id="UP000037751">
    <property type="component" value="Unassembled WGS sequence"/>
</dbReference>
<evidence type="ECO:0000313" key="5">
    <source>
        <dbReference type="Proteomes" id="UP000037751"/>
    </source>
</evidence>
<dbReference type="InterPro" id="IPR001680">
    <property type="entry name" value="WD40_rpt"/>
</dbReference>
<dbReference type="PROSITE" id="PS00678">
    <property type="entry name" value="WD_REPEATS_1"/>
    <property type="match status" value="1"/>
</dbReference>
<dbReference type="PROSITE" id="PS50082">
    <property type="entry name" value="WD_REPEATS_2"/>
    <property type="match status" value="3"/>
</dbReference>
<dbReference type="Pfam" id="PF00400">
    <property type="entry name" value="WD40"/>
    <property type="match status" value="2"/>
</dbReference>
<evidence type="ECO:0000256" key="1">
    <source>
        <dbReference type="ARBA" id="ARBA00022574"/>
    </source>
</evidence>
<dbReference type="PANTHER" id="PTHR44090">
    <property type="entry name" value="WD REPEAT-CONTAINING PROTEIN 61"/>
    <property type="match status" value="1"/>
</dbReference>
<protein>
    <submittedName>
        <fullName evidence="4">Wd repeat-containing protein 61</fullName>
    </submittedName>
</protein>
<dbReference type="AlphaFoldDB" id="A0A0M9VP79"/>
<comment type="caution">
    <text evidence="4">The sequence shown here is derived from an EMBL/GenBank/DDBJ whole genome shotgun (WGS) entry which is preliminary data.</text>
</comment>
<evidence type="ECO:0000256" key="2">
    <source>
        <dbReference type="ARBA" id="ARBA00022737"/>
    </source>
</evidence>
<dbReference type="GO" id="GO:0005634">
    <property type="term" value="C:nucleus"/>
    <property type="evidence" value="ECO:0007669"/>
    <property type="project" value="TreeGrafter"/>
</dbReference>
<dbReference type="InterPro" id="IPR051510">
    <property type="entry name" value="SKI8"/>
</dbReference>
<feature type="repeat" description="WD" evidence="3">
    <location>
        <begin position="249"/>
        <end position="282"/>
    </location>
</feature>
<accession>A0A0M9VP79</accession>
<dbReference type="EMBL" id="LGAV01000004">
    <property type="protein sequence ID" value="KOS14149.1"/>
    <property type="molecule type" value="Genomic_DNA"/>
</dbReference>
<feature type="repeat" description="WD" evidence="3">
    <location>
        <begin position="164"/>
        <end position="196"/>
    </location>
</feature>
<dbReference type="RefSeq" id="XP_017991781.1">
    <property type="nucleotide sequence ID" value="XM_018138339.1"/>
</dbReference>
<organism evidence="4 5">
    <name type="scientific">Malassezia pachydermatis</name>
    <dbReference type="NCBI Taxonomy" id="77020"/>
    <lineage>
        <taxon>Eukaryota</taxon>
        <taxon>Fungi</taxon>
        <taxon>Dikarya</taxon>
        <taxon>Basidiomycota</taxon>
        <taxon>Ustilaginomycotina</taxon>
        <taxon>Malasseziomycetes</taxon>
        <taxon>Malasseziales</taxon>
        <taxon>Malasseziaceae</taxon>
        <taxon>Malassezia</taxon>
    </lineage>
</organism>
<keyword evidence="1 3" id="KW-0853">WD repeat</keyword>
<dbReference type="SUPFAM" id="SSF50978">
    <property type="entry name" value="WD40 repeat-like"/>
    <property type="match status" value="1"/>
</dbReference>
<dbReference type="STRING" id="77020.A0A0M9VP79"/>
<dbReference type="VEuPathDB" id="FungiDB:Malapachy_3880"/>
<dbReference type="OrthoDB" id="538223at2759"/>
<name>A0A0M9VP79_9BASI</name>